<comment type="caution">
    <text evidence="2">The sequence shown here is derived from an EMBL/GenBank/DDBJ whole genome shotgun (WGS) entry which is preliminary data.</text>
</comment>
<accession>A0A1J4RPH9</accession>
<protein>
    <submittedName>
        <fullName evidence="2">Uncharacterized protein</fullName>
    </submittedName>
</protein>
<dbReference type="EMBL" id="MNUJ01000045">
    <property type="protein sequence ID" value="OIN89313.1"/>
    <property type="molecule type" value="Genomic_DNA"/>
</dbReference>
<gene>
    <name evidence="2" type="ORF">AUJ40_02125</name>
</gene>
<organism evidence="2 3">
    <name type="scientific">Candidatus Berkelbacteria bacterium CG1_02_42_45</name>
    <dbReference type="NCBI Taxonomy" id="1805036"/>
    <lineage>
        <taxon>Bacteria</taxon>
        <taxon>Candidatus Berkelbacteria</taxon>
    </lineage>
</organism>
<keyword evidence="1" id="KW-0812">Transmembrane</keyword>
<reference evidence="2 3" key="1">
    <citation type="journal article" date="2016" name="Environ. Microbiol.">
        <title>Genomic resolution of a cold subsurface aquifer community provides metabolic insights for novel microbes adapted to high CO concentrations.</title>
        <authorList>
            <person name="Probst A.J."/>
            <person name="Castelle C.J."/>
            <person name="Singh A."/>
            <person name="Brown C.T."/>
            <person name="Anantharaman K."/>
            <person name="Sharon I."/>
            <person name="Hug L.A."/>
            <person name="Burstein D."/>
            <person name="Emerson J.B."/>
            <person name="Thomas B.C."/>
            <person name="Banfield J.F."/>
        </authorList>
    </citation>
    <scope>NUCLEOTIDE SEQUENCE [LARGE SCALE GENOMIC DNA]</scope>
    <source>
        <strain evidence="2">CG1_02_42_45</strain>
    </source>
</reference>
<proteinExistence type="predicted"/>
<evidence type="ECO:0000256" key="1">
    <source>
        <dbReference type="SAM" id="Phobius"/>
    </source>
</evidence>
<sequence>MFDFIETILIKLFGLLPDADPNNPVLTAVNSAFGVISPTFAKIDLIFPIFVLFKVLLLVLFVEMTLFLFMLVMKVATFFKA</sequence>
<evidence type="ECO:0000313" key="2">
    <source>
        <dbReference type="EMBL" id="OIN89313.1"/>
    </source>
</evidence>
<keyword evidence="1" id="KW-0472">Membrane</keyword>
<keyword evidence="1" id="KW-1133">Transmembrane helix</keyword>
<dbReference type="AlphaFoldDB" id="A0A1J4RPH9"/>
<name>A0A1J4RPH9_9BACT</name>
<feature type="transmembrane region" description="Helical" evidence="1">
    <location>
        <begin position="45"/>
        <end position="72"/>
    </location>
</feature>
<evidence type="ECO:0000313" key="3">
    <source>
        <dbReference type="Proteomes" id="UP000182753"/>
    </source>
</evidence>
<dbReference type="Proteomes" id="UP000182753">
    <property type="component" value="Unassembled WGS sequence"/>
</dbReference>